<evidence type="ECO:0000313" key="1">
    <source>
        <dbReference type="EMBL" id="MBC5732341.1"/>
    </source>
</evidence>
<dbReference type="RefSeq" id="WP_186906240.1">
    <property type="nucleotide sequence ID" value="NZ_JACOPP010000001.1"/>
</dbReference>
<dbReference type="Proteomes" id="UP000661435">
    <property type="component" value="Unassembled WGS sequence"/>
</dbReference>
<sequence length="82" mass="9098">MVQPQYSNAFTVTHNPQLGEIVINFAQEYPVLRDQAQTNAIPSGKIQTDTERKDVCGIVISEGTAKQLFEILKNIFSSTNAE</sequence>
<comment type="caution">
    <text evidence="1">The sequence shown here is derived from an EMBL/GenBank/DDBJ whole genome shotgun (WGS) entry which is preliminary data.</text>
</comment>
<organism evidence="1 2">
    <name type="scientific">Lawsonibacter hominis</name>
    <dbReference type="NCBI Taxonomy" id="2763053"/>
    <lineage>
        <taxon>Bacteria</taxon>
        <taxon>Bacillati</taxon>
        <taxon>Bacillota</taxon>
        <taxon>Clostridia</taxon>
        <taxon>Eubacteriales</taxon>
        <taxon>Oscillospiraceae</taxon>
        <taxon>Lawsonibacter</taxon>
    </lineage>
</organism>
<evidence type="ECO:0000313" key="2">
    <source>
        <dbReference type="Proteomes" id="UP000661435"/>
    </source>
</evidence>
<reference evidence="1" key="1">
    <citation type="submission" date="2020-08" db="EMBL/GenBank/DDBJ databases">
        <title>Genome public.</title>
        <authorList>
            <person name="Liu C."/>
            <person name="Sun Q."/>
        </authorList>
    </citation>
    <scope>NUCLEOTIDE SEQUENCE</scope>
    <source>
        <strain evidence="1">NSJ-51</strain>
    </source>
</reference>
<dbReference type="EMBL" id="JACOPP010000001">
    <property type="protein sequence ID" value="MBC5732341.1"/>
    <property type="molecule type" value="Genomic_DNA"/>
</dbReference>
<keyword evidence="2" id="KW-1185">Reference proteome</keyword>
<protein>
    <submittedName>
        <fullName evidence="1">Uncharacterized protein</fullName>
    </submittedName>
</protein>
<proteinExistence type="predicted"/>
<accession>A0A8J6J422</accession>
<gene>
    <name evidence="1" type="ORF">H8S57_01195</name>
</gene>
<name>A0A8J6J422_9FIRM</name>
<dbReference type="AlphaFoldDB" id="A0A8J6J422"/>